<dbReference type="PANTHER" id="PTHR36179">
    <property type="entry name" value="LUD_DOM DOMAIN-CONTAINING PROTEIN"/>
    <property type="match status" value="1"/>
</dbReference>
<gene>
    <name evidence="2" type="ORF">BEI59_34650</name>
    <name evidence="3" type="ORF">BEI63_01525</name>
</gene>
<accession>A0A1E3U641</accession>
<name>A0A1E3U641_9FIRM</name>
<proteinExistence type="predicted"/>
<dbReference type="PANTHER" id="PTHR36179:SF2">
    <property type="entry name" value="LUD DOMAIN-CONTAINING PROTEIN"/>
    <property type="match status" value="1"/>
</dbReference>
<keyword evidence="5" id="KW-1185">Reference proteome</keyword>
<evidence type="ECO:0000313" key="3">
    <source>
        <dbReference type="EMBL" id="ODR61634.1"/>
    </source>
</evidence>
<evidence type="ECO:0000313" key="5">
    <source>
        <dbReference type="Proteomes" id="UP000094869"/>
    </source>
</evidence>
<dbReference type="EMBL" id="MEHD01000006">
    <property type="protein sequence ID" value="ODR61634.1"/>
    <property type="molecule type" value="Genomic_DNA"/>
</dbReference>
<reference evidence="3 5" key="1">
    <citation type="submission" date="2016-08" db="EMBL/GenBank/DDBJ databases">
        <title>Characterization of Isolates of Eisenbergiella tayi Derived from Blood Cultures, Using Whole Genome Sequencing.</title>
        <authorList>
            <person name="Bernier A.-M."/>
            <person name="Burdz T."/>
            <person name="Wiebe D."/>
            <person name="Bernard K."/>
        </authorList>
    </citation>
    <scope>NUCLEOTIDE SEQUENCE [LARGE SCALE GENOMIC DNA]</scope>
    <source>
        <strain evidence="3 5">NML120146</strain>
    </source>
</reference>
<organism evidence="2 4">
    <name type="scientific">Eisenbergiella tayi</name>
    <dbReference type="NCBI Taxonomy" id="1432052"/>
    <lineage>
        <taxon>Bacteria</taxon>
        <taxon>Bacillati</taxon>
        <taxon>Bacillota</taxon>
        <taxon>Clostridia</taxon>
        <taxon>Lachnospirales</taxon>
        <taxon>Lachnospiraceae</taxon>
        <taxon>Eisenbergiella</taxon>
    </lineage>
</organism>
<evidence type="ECO:0000259" key="1">
    <source>
        <dbReference type="Pfam" id="PF02589"/>
    </source>
</evidence>
<dbReference type="InterPro" id="IPR003741">
    <property type="entry name" value="LUD_dom"/>
</dbReference>
<dbReference type="InterPro" id="IPR009501">
    <property type="entry name" value="UCP020269"/>
</dbReference>
<evidence type="ECO:0000313" key="2">
    <source>
        <dbReference type="EMBL" id="ODR37827.1"/>
    </source>
</evidence>
<dbReference type="EMBL" id="MEHA01000048">
    <property type="protein sequence ID" value="ODR37827.1"/>
    <property type="molecule type" value="Genomic_DNA"/>
</dbReference>
<sequence length="215" mass="23554">MEENMDNRQKAFAKACDGIIANLKKRNMEGYFYEDSASCVRAILDLIPDGSSISWGGSASVQESGMMDALKNGSYELIDRSLAKTPEEQREIYGRTVMSDYYFMSTNAITYEGELVNIDGNGNRVACLIHGPRHVIIIAGMNKVATTLEGAFERARTMACPPNAVRLDKKTPCAATGKCGDCLSPDCFCNQIVVTRRSGHTGRIKVFLVAEDLGF</sequence>
<protein>
    <recommendedName>
        <fullName evidence="1">LUD domain-containing protein</fullName>
    </recommendedName>
</protein>
<dbReference type="Proteomes" id="UP000094869">
    <property type="component" value="Unassembled WGS sequence"/>
</dbReference>
<feature type="domain" description="LUD" evidence="1">
    <location>
        <begin position="19"/>
        <end position="209"/>
    </location>
</feature>
<evidence type="ECO:0000313" key="4">
    <source>
        <dbReference type="Proteomes" id="UP000094271"/>
    </source>
</evidence>
<dbReference type="AlphaFoldDB" id="A0A1E3U641"/>
<dbReference type="PIRSF" id="PIRSF020269">
    <property type="entry name" value="DUF1121"/>
    <property type="match status" value="1"/>
</dbReference>
<dbReference type="Proteomes" id="UP000094271">
    <property type="component" value="Unassembled WGS sequence"/>
</dbReference>
<dbReference type="Pfam" id="PF02589">
    <property type="entry name" value="LUD_dom"/>
    <property type="match status" value="1"/>
</dbReference>
<comment type="caution">
    <text evidence="2">The sequence shown here is derived from an EMBL/GenBank/DDBJ whole genome shotgun (WGS) entry which is preliminary data.</text>
</comment>
<reference evidence="2 4" key="2">
    <citation type="submission" date="2016-08" db="EMBL/GenBank/DDBJ databases">
        <authorList>
            <person name="Seilhamer J.J."/>
        </authorList>
    </citation>
    <scope>NUCLEOTIDE SEQUENCE [LARGE SCALE GENOMIC DNA]</scope>
    <source>
        <strain evidence="2 4">NML150140-1</strain>
    </source>
</reference>